<name>A0Y987_9GAMM</name>
<dbReference type="Proteomes" id="UP000004931">
    <property type="component" value="Unassembled WGS sequence"/>
</dbReference>
<dbReference type="eggNOG" id="ENOG5030ZIR">
    <property type="taxonomic scope" value="Bacteria"/>
</dbReference>
<keyword evidence="2" id="KW-1185">Reference proteome</keyword>
<evidence type="ECO:0000313" key="2">
    <source>
        <dbReference type="Proteomes" id="UP000004931"/>
    </source>
</evidence>
<proteinExistence type="predicted"/>
<dbReference type="EMBL" id="AAVT01000001">
    <property type="protein sequence ID" value="EAW32691.1"/>
    <property type="molecule type" value="Genomic_DNA"/>
</dbReference>
<sequence length="207" mass="24028">MLDREKLKNLEARFLMQYPKGFADEEMVKILKKHKMEKMVSLTRECFSEAACSNIHVTAENMITVVSRSSMVSMFEKPKFRDFVRAMNEHEKAFMVNALRQMLHGKQQLGFEAMVAILQSGKLAKWSLVTIIPAYYYPTKEVFVKPTTAKDILRYFDVSEMTYKPTPSWKFYQQYRKLIKEAKGMVDKNLSPSNAAFTGFLMMSVKA</sequence>
<reference evidence="1 2" key="1">
    <citation type="journal article" date="2010" name="J. Bacteriol.">
        <title>Genome sequence of the oligotrophic marine Gammaproteobacterium HTCC2143, isolated from the Oregon Coast.</title>
        <authorList>
            <person name="Oh H.M."/>
            <person name="Kang I."/>
            <person name="Ferriera S."/>
            <person name="Giovannoni S.J."/>
            <person name="Cho J.C."/>
        </authorList>
    </citation>
    <scope>NUCLEOTIDE SEQUENCE [LARGE SCALE GENOMIC DNA]</scope>
    <source>
        <strain evidence="1 2">HTCC2143</strain>
    </source>
</reference>
<protein>
    <submittedName>
        <fullName evidence="1">Uncharacterized protein</fullName>
    </submittedName>
</protein>
<evidence type="ECO:0000313" key="1">
    <source>
        <dbReference type="EMBL" id="EAW32691.1"/>
    </source>
</evidence>
<gene>
    <name evidence="1" type="ORF">GP2143_15586</name>
</gene>
<comment type="caution">
    <text evidence="1">The sequence shown here is derived from an EMBL/GenBank/DDBJ whole genome shotgun (WGS) entry which is preliminary data.</text>
</comment>
<dbReference type="AlphaFoldDB" id="A0Y987"/>
<accession>A0Y987</accession>
<organism evidence="1 2">
    <name type="scientific">marine gamma proteobacterium HTCC2143</name>
    <dbReference type="NCBI Taxonomy" id="247633"/>
    <lineage>
        <taxon>Bacteria</taxon>
        <taxon>Pseudomonadati</taxon>
        <taxon>Pseudomonadota</taxon>
        <taxon>Gammaproteobacteria</taxon>
        <taxon>Cellvibrionales</taxon>
        <taxon>Spongiibacteraceae</taxon>
        <taxon>BD1-7 clade</taxon>
    </lineage>
</organism>
<dbReference type="STRING" id="247633.GP2143_15586"/>